<dbReference type="InterPro" id="IPR036097">
    <property type="entry name" value="HisK_dim/P_sf"/>
</dbReference>
<dbReference type="InterPro" id="IPR000700">
    <property type="entry name" value="PAS-assoc_C"/>
</dbReference>
<comment type="catalytic activity">
    <reaction evidence="1">
        <text>ATP + protein L-histidine = ADP + protein N-phospho-L-histidine.</text>
        <dbReference type="EC" id="2.7.13.3"/>
    </reaction>
</comment>
<dbReference type="PANTHER" id="PTHR43711:SF26">
    <property type="entry name" value="SENSOR HISTIDINE KINASE RCSC"/>
    <property type="match status" value="1"/>
</dbReference>
<dbReference type="EMBL" id="PEOG01000043">
    <property type="protein sequence ID" value="PIM52206.1"/>
    <property type="molecule type" value="Genomic_DNA"/>
</dbReference>
<dbReference type="CDD" id="cd00075">
    <property type="entry name" value="HATPase"/>
    <property type="match status" value="1"/>
</dbReference>
<dbReference type="Gene3D" id="1.10.287.130">
    <property type="match status" value="1"/>
</dbReference>
<dbReference type="InterPro" id="IPR004358">
    <property type="entry name" value="Sig_transdc_His_kin-like_C"/>
</dbReference>
<accession>A0A2G9C708</accession>
<feature type="transmembrane region" description="Helical" evidence="7">
    <location>
        <begin position="317"/>
        <end position="336"/>
    </location>
</feature>
<organism evidence="11 12">
    <name type="scientific">Roseateles chitinivorans</name>
    <dbReference type="NCBI Taxonomy" id="2917965"/>
    <lineage>
        <taxon>Bacteria</taxon>
        <taxon>Pseudomonadati</taxon>
        <taxon>Pseudomonadota</taxon>
        <taxon>Betaproteobacteria</taxon>
        <taxon>Burkholderiales</taxon>
        <taxon>Sphaerotilaceae</taxon>
        <taxon>Roseateles</taxon>
    </lineage>
</organism>
<dbReference type="OrthoDB" id="8579121at2"/>
<evidence type="ECO:0000256" key="5">
    <source>
        <dbReference type="ARBA" id="ARBA00022777"/>
    </source>
</evidence>
<protein>
    <recommendedName>
        <fullName evidence="2">histidine kinase</fullName>
        <ecNumber evidence="2">2.7.13.3</ecNumber>
    </recommendedName>
</protein>
<dbReference type="Proteomes" id="UP000231501">
    <property type="component" value="Unassembled WGS sequence"/>
</dbReference>
<dbReference type="CDD" id="cd00130">
    <property type="entry name" value="PAS"/>
    <property type="match status" value="1"/>
</dbReference>
<evidence type="ECO:0000256" key="7">
    <source>
        <dbReference type="SAM" id="Phobius"/>
    </source>
</evidence>
<dbReference type="Pfam" id="PF00512">
    <property type="entry name" value="HisKA"/>
    <property type="match status" value="1"/>
</dbReference>
<dbReference type="NCBIfam" id="TIGR00229">
    <property type="entry name" value="sensory_box"/>
    <property type="match status" value="1"/>
</dbReference>
<dbReference type="InterPro" id="IPR036890">
    <property type="entry name" value="HATPase_C_sf"/>
</dbReference>
<dbReference type="FunFam" id="1.10.287.130:FF:000001">
    <property type="entry name" value="Two-component sensor histidine kinase"/>
    <property type="match status" value="1"/>
</dbReference>
<dbReference type="CDD" id="cd00082">
    <property type="entry name" value="HisKA"/>
    <property type="match status" value="1"/>
</dbReference>
<evidence type="ECO:0000259" key="9">
    <source>
        <dbReference type="PROSITE" id="PS50112"/>
    </source>
</evidence>
<keyword evidence="3" id="KW-0597">Phosphoprotein</keyword>
<evidence type="ECO:0000259" key="10">
    <source>
        <dbReference type="PROSITE" id="PS50113"/>
    </source>
</evidence>
<dbReference type="SMART" id="SM00388">
    <property type="entry name" value="HisKA"/>
    <property type="match status" value="1"/>
</dbReference>
<dbReference type="Pfam" id="PF02518">
    <property type="entry name" value="HATPase_c"/>
    <property type="match status" value="1"/>
</dbReference>
<dbReference type="SUPFAM" id="SSF55874">
    <property type="entry name" value="ATPase domain of HSP90 chaperone/DNA topoisomerase II/histidine kinase"/>
    <property type="match status" value="1"/>
</dbReference>
<feature type="domain" description="Histidine kinase" evidence="8">
    <location>
        <begin position="499"/>
        <end position="714"/>
    </location>
</feature>
<dbReference type="Gene3D" id="3.30.450.20">
    <property type="entry name" value="PAS domain"/>
    <property type="match status" value="2"/>
</dbReference>
<evidence type="ECO:0000256" key="3">
    <source>
        <dbReference type="ARBA" id="ARBA00022553"/>
    </source>
</evidence>
<keyword evidence="5" id="KW-0418">Kinase</keyword>
<dbReference type="InterPro" id="IPR000014">
    <property type="entry name" value="PAS"/>
</dbReference>
<keyword evidence="12" id="KW-1185">Reference proteome</keyword>
<keyword evidence="7" id="KW-1133">Transmembrane helix</keyword>
<reference evidence="11 12" key="1">
    <citation type="submission" date="2017-11" db="EMBL/GenBank/DDBJ databases">
        <title>Draft genome sequence of Mitsuaria sp. HWN-4.</title>
        <authorList>
            <person name="Gundlapally S.R."/>
        </authorList>
    </citation>
    <scope>NUCLEOTIDE SEQUENCE [LARGE SCALE GENOMIC DNA]</scope>
    <source>
        <strain evidence="11 12">HWN-4</strain>
    </source>
</reference>
<dbReference type="InterPro" id="IPR003661">
    <property type="entry name" value="HisK_dim/P_dom"/>
</dbReference>
<sequence length="726" mass="77432">MLGPAVRSLQRLRRAALWAGVVVAAGTLAGLIGPAWVGRQEAIDEARARGALLAQVLESDASRTIETASLSLHAIGDGLTRSIADPHEAEHLEAHFSHVLVGLPFIRSVSLLDTRGKVLISTNADEIGLEVPLDDFGRLPGPDRDLLMPLRPGRGLADLARGRPPRSSPVGMLPLLLQLPAPPDAAASGVTTEAGVAPGAREREPRWLLALINPDALTQVQQRALPTGHSAAWLASTDGQLLAAMETLHQLPGQRLDGHPAFDALRRGREHGTYIGAGALPGEVVVAYRAAPRRSLMVGVEQSVEEVLGRWHAGLRWLMLIGALALALIALATVTVRRSLQARAEAMEALEGAHEQLADRERDMRVLLKSVQEVIFRTNPSGTLTFVNARWTTLHRGRPDEAVGRRLADLAEPADREAVAGLFGGDEGVRSVEATIRNGEGAPRRYQIATVPLRRDGELLGYAGSAVDITERAAAERLTRQARDAAEEASRTKTEFLANISHELRTPLQSILGFSELGMARSGGQERLHAMFSDIHGSGQRMLALVNDLLDASKLDAVGALDLRAQDLREPVGAVMRELAPLTAKRQLTLAAELPEPLPASVDPLRFQQAVRNVLANAIKFAPQGGTIELRGQRTPDGALHLCVADRGPGIPVDELERIFDPFVQSSTTKDGSGGTGLGLPISRRIVEMHGGRLYAANREGGGAEFHLILPANESTAPGGGALAAD</sequence>
<dbReference type="EC" id="2.7.13.3" evidence="2"/>
<comment type="caution">
    <text evidence="11">The sequence shown here is derived from an EMBL/GenBank/DDBJ whole genome shotgun (WGS) entry which is preliminary data.</text>
</comment>
<dbReference type="PROSITE" id="PS50109">
    <property type="entry name" value="HIS_KIN"/>
    <property type="match status" value="1"/>
</dbReference>
<dbReference type="PROSITE" id="PS50112">
    <property type="entry name" value="PAS"/>
    <property type="match status" value="1"/>
</dbReference>
<feature type="transmembrane region" description="Helical" evidence="7">
    <location>
        <begin position="15"/>
        <end position="37"/>
    </location>
</feature>
<dbReference type="SMART" id="SM00387">
    <property type="entry name" value="HATPase_c"/>
    <property type="match status" value="1"/>
</dbReference>
<name>A0A2G9C708_9BURK</name>
<dbReference type="InterPro" id="IPR005467">
    <property type="entry name" value="His_kinase_dom"/>
</dbReference>
<dbReference type="InterPro" id="IPR003594">
    <property type="entry name" value="HATPase_dom"/>
</dbReference>
<evidence type="ECO:0000313" key="11">
    <source>
        <dbReference type="EMBL" id="PIM52206.1"/>
    </source>
</evidence>
<dbReference type="RefSeq" id="WP_099862593.1">
    <property type="nucleotide sequence ID" value="NZ_PEOG01000043.1"/>
</dbReference>
<proteinExistence type="predicted"/>
<dbReference type="PROSITE" id="PS50113">
    <property type="entry name" value="PAC"/>
    <property type="match status" value="1"/>
</dbReference>
<gene>
    <name evidence="11" type="ORF">CS062_15920</name>
</gene>
<dbReference type="CDD" id="cd12915">
    <property type="entry name" value="PDC2_DGC_like"/>
    <property type="match status" value="1"/>
</dbReference>
<feature type="domain" description="PAC" evidence="10">
    <location>
        <begin position="430"/>
        <end position="481"/>
    </location>
</feature>
<dbReference type="SUPFAM" id="SSF47384">
    <property type="entry name" value="Homodimeric domain of signal transducing histidine kinase"/>
    <property type="match status" value="1"/>
</dbReference>
<dbReference type="InterPro" id="IPR013656">
    <property type="entry name" value="PAS_4"/>
</dbReference>
<dbReference type="AlphaFoldDB" id="A0A2G9C708"/>
<evidence type="ECO:0000313" key="12">
    <source>
        <dbReference type="Proteomes" id="UP000231501"/>
    </source>
</evidence>
<feature type="domain" description="PAS" evidence="9">
    <location>
        <begin position="360"/>
        <end position="439"/>
    </location>
</feature>
<evidence type="ECO:0000256" key="4">
    <source>
        <dbReference type="ARBA" id="ARBA00022679"/>
    </source>
</evidence>
<evidence type="ECO:0000256" key="1">
    <source>
        <dbReference type="ARBA" id="ARBA00000085"/>
    </source>
</evidence>
<keyword evidence="7" id="KW-0472">Membrane</keyword>
<evidence type="ECO:0000259" key="8">
    <source>
        <dbReference type="PROSITE" id="PS50109"/>
    </source>
</evidence>
<evidence type="ECO:0000256" key="2">
    <source>
        <dbReference type="ARBA" id="ARBA00012438"/>
    </source>
</evidence>
<dbReference type="PRINTS" id="PR00344">
    <property type="entry name" value="BCTRLSENSOR"/>
</dbReference>
<dbReference type="Pfam" id="PF08448">
    <property type="entry name" value="PAS_4"/>
    <property type="match status" value="1"/>
</dbReference>
<dbReference type="SUPFAM" id="SSF55785">
    <property type="entry name" value="PYP-like sensor domain (PAS domain)"/>
    <property type="match status" value="1"/>
</dbReference>
<dbReference type="PANTHER" id="PTHR43711">
    <property type="entry name" value="TWO-COMPONENT HISTIDINE KINASE"/>
    <property type="match status" value="1"/>
</dbReference>
<keyword evidence="6" id="KW-0902">Two-component regulatory system</keyword>
<dbReference type="GO" id="GO:0000155">
    <property type="term" value="F:phosphorelay sensor kinase activity"/>
    <property type="evidence" value="ECO:0007669"/>
    <property type="project" value="InterPro"/>
</dbReference>
<evidence type="ECO:0000256" key="6">
    <source>
        <dbReference type="ARBA" id="ARBA00023012"/>
    </source>
</evidence>
<dbReference type="InterPro" id="IPR050736">
    <property type="entry name" value="Sensor_HK_Regulatory"/>
</dbReference>
<dbReference type="InterPro" id="IPR035965">
    <property type="entry name" value="PAS-like_dom_sf"/>
</dbReference>
<keyword evidence="4" id="KW-0808">Transferase</keyword>
<dbReference type="Gene3D" id="3.30.565.10">
    <property type="entry name" value="Histidine kinase-like ATPase, C-terminal domain"/>
    <property type="match status" value="1"/>
</dbReference>
<keyword evidence="7" id="KW-0812">Transmembrane</keyword>